<name>A0AAE0ESF1_9CHLO</name>
<dbReference type="AlphaFoldDB" id="A0AAE0ESF1"/>
<evidence type="ECO:0000256" key="1">
    <source>
        <dbReference type="SAM" id="MobiDB-lite"/>
    </source>
</evidence>
<sequence>MYHYAGFNCVASKNKGMAYRQDIMLRHGLPVPKCMVECDERRDAKRKREGAERVTRVGRKKRKCRKANKDRSKRDAPETEGEVDYEGGVDLMLMT</sequence>
<accession>A0AAE0ESF1</accession>
<gene>
    <name evidence="2" type="ORF">CYMTET_51170</name>
</gene>
<feature type="compositionally biased region" description="Acidic residues" evidence="1">
    <location>
        <begin position="78"/>
        <end position="87"/>
    </location>
</feature>
<evidence type="ECO:0000313" key="2">
    <source>
        <dbReference type="EMBL" id="KAK3238851.1"/>
    </source>
</evidence>
<comment type="caution">
    <text evidence="2">The sequence shown here is derived from an EMBL/GenBank/DDBJ whole genome shotgun (WGS) entry which is preliminary data.</text>
</comment>
<evidence type="ECO:0000313" key="3">
    <source>
        <dbReference type="Proteomes" id="UP001190700"/>
    </source>
</evidence>
<keyword evidence="3" id="KW-1185">Reference proteome</keyword>
<feature type="compositionally biased region" description="Basic and acidic residues" evidence="1">
    <location>
        <begin position="67"/>
        <end position="77"/>
    </location>
</feature>
<protein>
    <submittedName>
        <fullName evidence="2">Uncharacterized protein</fullName>
    </submittedName>
</protein>
<proteinExistence type="predicted"/>
<reference evidence="2 3" key="1">
    <citation type="journal article" date="2015" name="Genome Biol. Evol.">
        <title>Comparative Genomics of a Bacterivorous Green Alga Reveals Evolutionary Causalities and Consequences of Phago-Mixotrophic Mode of Nutrition.</title>
        <authorList>
            <person name="Burns J.A."/>
            <person name="Paasch A."/>
            <person name="Narechania A."/>
            <person name="Kim E."/>
        </authorList>
    </citation>
    <scope>NUCLEOTIDE SEQUENCE [LARGE SCALE GENOMIC DNA]</scope>
    <source>
        <strain evidence="2 3">PLY_AMNH</strain>
    </source>
</reference>
<dbReference type="Proteomes" id="UP001190700">
    <property type="component" value="Unassembled WGS sequence"/>
</dbReference>
<feature type="compositionally biased region" description="Basic residues" evidence="1">
    <location>
        <begin position="56"/>
        <end position="66"/>
    </location>
</feature>
<dbReference type="EMBL" id="LGRX02034089">
    <property type="protein sequence ID" value="KAK3238851.1"/>
    <property type="molecule type" value="Genomic_DNA"/>
</dbReference>
<feature type="region of interest" description="Disordered" evidence="1">
    <location>
        <begin position="43"/>
        <end position="95"/>
    </location>
</feature>
<organism evidence="2 3">
    <name type="scientific">Cymbomonas tetramitiformis</name>
    <dbReference type="NCBI Taxonomy" id="36881"/>
    <lineage>
        <taxon>Eukaryota</taxon>
        <taxon>Viridiplantae</taxon>
        <taxon>Chlorophyta</taxon>
        <taxon>Pyramimonadophyceae</taxon>
        <taxon>Pyramimonadales</taxon>
        <taxon>Pyramimonadaceae</taxon>
        <taxon>Cymbomonas</taxon>
    </lineage>
</organism>